<keyword evidence="2" id="KW-1185">Reference proteome</keyword>
<dbReference type="InParanoid" id="A0A7N2MA01"/>
<reference evidence="1 2" key="1">
    <citation type="journal article" date="2016" name="G3 (Bethesda)">
        <title>First Draft Assembly and Annotation of the Genome of a California Endemic Oak Quercus lobata Nee (Fagaceae).</title>
        <authorList>
            <person name="Sork V.L."/>
            <person name="Fitz-Gibbon S.T."/>
            <person name="Puiu D."/>
            <person name="Crepeau M."/>
            <person name="Gugger P.F."/>
            <person name="Sherman R."/>
            <person name="Stevens K."/>
            <person name="Langley C.H."/>
            <person name="Pellegrini M."/>
            <person name="Salzberg S.L."/>
        </authorList>
    </citation>
    <scope>NUCLEOTIDE SEQUENCE [LARGE SCALE GENOMIC DNA]</scope>
    <source>
        <strain evidence="1 2">cv. SW786</strain>
    </source>
</reference>
<dbReference type="AlphaFoldDB" id="A0A7N2MA01"/>
<proteinExistence type="predicted"/>
<dbReference type="EnsemblPlants" id="QL08p014178:mrna">
    <property type="protein sequence ID" value="QL08p014178:mrna"/>
    <property type="gene ID" value="QL08p014178"/>
</dbReference>
<dbReference type="EMBL" id="LRBV02000008">
    <property type="status" value="NOT_ANNOTATED_CDS"/>
    <property type="molecule type" value="Genomic_DNA"/>
</dbReference>
<organism evidence="1 2">
    <name type="scientific">Quercus lobata</name>
    <name type="common">Valley oak</name>
    <dbReference type="NCBI Taxonomy" id="97700"/>
    <lineage>
        <taxon>Eukaryota</taxon>
        <taxon>Viridiplantae</taxon>
        <taxon>Streptophyta</taxon>
        <taxon>Embryophyta</taxon>
        <taxon>Tracheophyta</taxon>
        <taxon>Spermatophyta</taxon>
        <taxon>Magnoliopsida</taxon>
        <taxon>eudicotyledons</taxon>
        <taxon>Gunneridae</taxon>
        <taxon>Pentapetalae</taxon>
        <taxon>rosids</taxon>
        <taxon>fabids</taxon>
        <taxon>Fagales</taxon>
        <taxon>Fagaceae</taxon>
        <taxon>Quercus</taxon>
    </lineage>
</organism>
<accession>A0A7N2MA01</accession>
<sequence>MAVKVRDEDDEELFDDERSKLKGYITRQFKKFIENANVKIKDKDLRRFEFASTKPNDKLRKEYKDAGQNSNLSFGPKCYGCQVSQASGWTERLGGWVDFTGILVS</sequence>
<name>A0A7N2MA01_QUELO</name>
<evidence type="ECO:0000313" key="2">
    <source>
        <dbReference type="Proteomes" id="UP000594261"/>
    </source>
</evidence>
<reference evidence="1" key="2">
    <citation type="submission" date="2021-01" db="UniProtKB">
        <authorList>
            <consortium name="EnsemblPlants"/>
        </authorList>
    </citation>
    <scope>IDENTIFICATION</scope>
</reference>
<dbReference type="Gramene" id="QL08p014178:mrna">
    <property type="protein sequence ID" value="QL08p014178:mrna"/>
    <property type="gene ID" value="QL08p014178"/>
</dbReference>
<protein>
    <submittedName>
        <fullName evidence="1">Uncharacterized protein</fullName>
    </submittedName>
</protein>
<evidence type="ECO:0000313" key="1">
    <source>
        <dbReference type="EnsemblPlants" id="QL08p014178:mrna"/>
    </source>
</evidence>
<dbReference type="Proteomes" id="UP000594261">
    <property type="component" value="Chromosome 8"/>
</dbReference>